<gene>
    <name evidence="2" type="ORF">JOF55_004035</name>
</gene>
<reference evidence="2" key="1">
    <citation type="submission" date="2023-07" db="EMBL/GenBank/DDBJ databases">
        <title>Sequencing the genomes of 1000 actinobacteria strains.</title>
        <authorList>
            <person name="Klenk H.-P."/>
        </authorList>
    </citation>
    <scope>NUCLEOTIDE SEQUENCE</scope>
    <source>
        <strain evidence="2">DSM 45977</strain>
    </source>
</reference>
<evidence type="ECO:0000313" key="3">
    <source>
        <dbReference type="Proteomes" id="UP001180845"/>
    </source>
</evidence>
<dbReference type="PANTHER" id="PTHR34853:SF1">
    <property type="entry name" value="LIPASE 5"/>
    <property type="match status" value="1"/>
</dbReference>
<protein>
    <submittedName>
        <fullName evidence="2">Pimeloyl-ACP methyl ester carboxylesterase</fullName>
    </submittedName>
</protein>
<sequence length="428" mass="45544">MTNRRWQSTVEENMAPCSRSSTARRTVAILALTVLVTAAGSPVAAANSRQESEHSTAARHATEAPSNVIGRRGTLLTARPLTTTAALPSAASNWLVTYVSVDRAGRPITVSGTVSLPATNKPPGGWPVLSWAHGTTGVADVCAPSADTADGPAHGYLGLVDETLDKWVADGYVVVQTDYEGLGTLGNHPYLNGESAANTMVDIVRAARTLDHRVGRDWFAMGHSQGGHAALFAAAQDWHRRDVRLRAAVSIAPGGIGVSRTLSFYRDNPDRDAIRAALPFLPILLIGAAAAEPSINPDRLLTDEAQPLLDAARSGCMNAIGEVAPAVPPDRLFRPDADLEPITRYLASQEPESVTPTVPTMVVQGTDDALVPKPSTDHLVHSLCNRYPLINHEVYDGSDHRETIADSLSDAQDYIASIRDEQQPPGDC</sequence>
<dbReference type="RefSeq" id="WP_310276610.1">
    <property type="nucleotide sequence ID" value="NZ_JAVDXW010000001.1"/>
</dbReference>
<organism evidence="2 3">
    <name type="scientific">Haloactinomyces albus</name>
    <dbReference type="NCBI Taxonomy" id="1352928"/>
    <lineage>
        <taxon>Bacteria</taxon>
        <taxon>Bacillati</taxon>
        <taxon>Actinomycetota</taxon>
        <taxon>Actinomycetes</taxon>
        <taxon>Actinopolysporales</taxon>
        <taxon>Actinopolysporaceae</taxon>
        <taxon>Haloactinomyces</taxon>
    </lineage>
</organism>
<accession>A0AAE3ZJ49</accession>
<dbReference type="InterPro" id="IPR005152">
    <property type="entry name" value="Lipase_secreted"/>
</dbReference>
<dbReference type="AlphaFoldDB" id="A0AAE3ZJ49"/>
<dbReference type="PIRSF" id="PIRSF029171">
    <property type="entry name" value="Esterase_LipA"/>
    <property type="match status" value="1"/>
</dbReference>
<dbReference type="PANTHER" id="PTHR34853">
    <property type="match status" value="1"/>
</dbReference>
<dbReference type="EMBL" id="JAVDXW010000001">
    <property type="protein sequence ID" value="MDR7303854.1"/>
    <property type="molecule type" value="Genomic_DNA"/>
</dbReference>
<feature type="compositionally biased region" description="Basic and acidic residues" evidence="1">
    <location>
        <begin position="50"/>
        <end position="62"/>
    </location>
</feature>
<dbReference type="GO" id="GO:0004806">
    <property type="term" value="F:triacylglycerol lipase activity"/>
    <property type="evidence" value="ECO:0007669"/>
    <property type="project" value="InterPro"/>
</dbReference>
<dbReference type="SUPFAM" id="SSF53474">
    <property type="entry name" value="alpha/beta-Hydrolases"/>
    <property type="match status" value="1"/>
</dbReference>
<proteinExistence type="predicted"/>
<comment type="caution">
    <text evidence="2">The sequence shown here is derived from an EMBL/GenBank/DDBJ whole genome shotgun (WGS) entry which is preliminary data.</text>
</comment>
<dbReference type="InterPro" id="IPR029058">
    <property type="entry name" value="AB_hydrolase_fold"/>
</dbReference>
<evidence type="ECO:0000256" key="1">
    <source>
        <dbReference type="SAM" id="MobiDB-lite"/>
    </source>
</evidence>
<dbReference type="GO" id="GO:0016042">
    <property type="term" value="P:lipid catabolic process"/>
    <property type="evidence" value="ECO:0007669"/>
    <property type="project" value="InterPro"/>
</dbReference>
<name>A0AAE3ZJ49_9ACTN</name>
<dbReference type="Gene3D" id="3.40.50.1820">
    <property type="entry name" value="alpha/beta hydrolase"/>
    <property type="match status" value="2"/>
</dbReference>
<evidence type="ECO:0000313" key="2">
    <source>
        <dbReference type="EMBL" id="MDR7303854.1"/>
    </source>
</evidence>
<feature type="region of interest" description="Disordered" evidence="1">
    <location>
        <begin position="45"/>
        <end position="65"/>
    </location>
</feature>
<dbReference type="Proteomes" id="UP001180845">
    <property type="component" value="Unassembled WGS sequence"/>
</dbReference>
<keyword evidence="3" id="KW-1185">Reference proteome</keyword>